<keyword evidence="4" id="KW-1185">Reference proteome</keyword>
<dbReference type="Proteomes" id="UP001075001">
    <property type="component" value="Unassembled WGS sequence"/>
</dbReference>
<reference evidence="1" key="2">
    <citation type="submission" date="2023-03" db="EMBL/GenBank/DDBJ databases">
        <title>identification of new KPC variant in Klebsiella huaxiensis from the Hospital Sewage Samples in China.</title>
        <authorList>
            <person name="Wu Y."/>
        </authorList>
    </citation>
    <scope>NUCLEOTIDE SEQUENCE</scope>
    <source>
        <strain evidence="1">ZR-9</strain>
    </source>
</reference>
<dbReference type="AlphaFoldDB" id="A0A564N8H5"/>
<evidence type="ECO:0000313" key="4">
    <source>
        <dbReference type="Proteomes" id="UP001075001"/>
    </source>
</evidence>
<sequence length="120" mass="13927">MIHLIIEDRENTLNYIALIRRHLPHLAINAIKQNLKTSGYVTSFDEDKICDDILEEQNPIGNFLNLIKVLKNSGAQLKFIEQTDDEQGDELPLSQLLGYVERGLEIARQIEQEDERARRR</sequence>
<protein>
    <submittedName>
        <fullName evidence="2">Uncharacterized protein</fullName>
    </submittedName>
</protein>
<evidence type="ECO:0000313" key="3">
    <source>
        <dbReference type="Proteomes" id="UP000317374"/>
    </source>
</evidence>
<dbReference type="OrthoDB" id="6577548at2"/>
<evidence type="ECO:0000313" key="1">
    <source>
        <dbReference type="EMBL" id="MDG1640940.1"/>
    </source>
</evidence>
<reference evidence="2 3" key="1">
    <citation type="submission" date="2019-07" db="EMBL/GenBank/DDBJ databases">
        <authorList>
            <person name="Brisse S."/>
            <person name="Rodrigues C."/>
            <person name="Thorpe H."/>
        </authorList>
    </citation>
    <scope>NUCLEOTIDE SEQUENCE [LARGE SCALE GENOMIC DNA]</scope>
    <source>
        <strain evidence="2">SB6422</strain>
    </source>
</reference>
<proteinExistence type="predicted"/>
<dbReference type="EMBL" id="CABGGW010000050">
    <property type="protein sequence ID" value="VUT02626.1"/>
    <property type="molecule type" value="Genomic_DNA"/>
</dbReference>
<dbReference type="EMBL" id="JAPQEX020000001">
    <property type="protein sequence ID" value="MDG1640940.1"/>
    <property type="molecule type" value="Genomic_DNA"/>
</dbReference>
<dbReference type="Proteomes" id="UP000317374">
    <property type="component" value="Unassembled WGS sequence"/>
</dbReference>
<dbReference type="RefSeq" id="WP_112216201.1">
    <property type="nucleotide sequence ID" value="NZ_CABGGQ010000065.1"/>
</dbReference>
<accession>A0A564N8H5</accession>
<name>A0A564N8H5_9ENTR</name>
<organism evidence="2 3">
    <name type="scientific">Klebsiella huaxiensis</name>
    <dbReference type="NCBI Taxonomy" id="2153354"/>
    <lineage>
        <taxon>Bacteria</taxon>
        <taxon>Pseudomonadati</taxon>
        <taxon>Pseudomonadota</taxon>
        <taxon>Gammaproteobacteria</taxon>
        <taxon>Enterobacterales</taxon>
        <taxon>Enterobacteriaceae</taxon>
        <taxon>Klebsiella/Raoultella group</taxon>
        <taxon>Klebsiella</taxon>
    </lineage>
</organism>
<gene>
    <name evidence="1" type="ORF">OXR69_003425</name>
    <name evidence="2" type="ORF">SB6422_03577</name>
</gene>
<evidence type="ECO:0000313" key="2">
    <source>
        <dbReference type="EMBL" id="VUT02626.1"/>
    </source>
</evidence>